<evidence type="ECO:0000313" key="1">
    <source>
        <dbReference type="EMBL" id="MBK1706121.1"/>
    </source>
</evidence>
<dbReference type="Proteomes" id="UP001296776">
    <property type="component" value="Unassembled WGS sequence"/>
</dbReference>
<reference evidence="1" key="2">
    <citation type="journal article" date="2020" name="Microorganisms">
        <title>Osmotic Adaptation and Compatible Solute Biosynthesis of Phototrophic Bacteria as Revealed from Genome Analyses.</title>
        <authorList>
            <person name="Imhoff J.F."/>
            <person name="Rahn T."/>
            <person name="Kunzel S."/>
            <person name="Keller A."/>
            <person name="Neulinger S.C."/>
        </authorList>
    </citation>
    <scope>NUCLEOTIDE SEQUENCE</scope>
    <source>
        <strain evidence="1">DSM 11080</strain>
    </source>
</reference>
<dbReference type="EMBL" id="NRSJ01000034">
    <property type="protein sequence ID" value="MBK1706121.1"/>
    <property type="molecule type" value="Genomic_DNA"/>
</dbReference>
<reference evidence="1" key="1">
    <citation type="submission" date="2017-08" db="EMBL/GenBank/DDBJ databases">
        <authorList>
            <person name="Imhoff J.F."/>
            <person name="Rahn T."/>
            <person name="Kuenzel S."/>
            <person name="Neulinger S.C."/>
        </authorList>
    </citation>
    <scope>NUCLEOTIDE SEQUENCE</scope>
    <source>
        <strain evidence="1">DSM 11080</strain>
    </source>
</reference>
<protein>
    <submittedName>
        <fullName evidence="1">Uncharacterized protein</fullName>
    </submittedName>
</protein>
<gene>
    <name evidence="1" type="ORF">CKO40_16585</name>
</gene>
<accession>A0AAJ0U6F1</accession>
<dbReference type="AlphaFoldDB" id="A0AAJ0U6F1"/>
<evidence type="ECO:0000313" key="2">
    <source>
        <dbReference type="Proteomes" id="UP001296776"/>
    </source>
</evidence>
<comment type="caution">
    <text evidence="1">The sequence shown here is derived from an EMBL/GenBank/DDBJ whole genome shotgun (WGS) entry which is preliminary data.</text>
</comment>
<keyword evidence="2" id="KW-1185">Reference proteome</keyword>
<name>A0AAJ0U6F1_9GAMM</name>
<proteinExistence type="predicted"/>
<sequence length="88" mass="9382">MPRDSQEKRALLAQQILRIADDVDDAIARARLLQPELDHAEPAGPRTICFHDGSILRISGAQVEAYASSAELEQSATAGTRLNGVAGS</sequence>
<organism evidence="1 2">
    <name type="scientific">Halochromatium glycolicum</name>
    <dbReference type="NCBI Taxonomy" id="85075"/>
    <lineage>
        <taxon>Bacteria</taxon>
        <taxon>Pseudomonadati</taxon>
        <taxon>Pseudomonadota</taxon>
        <taxon>Gammaproteobacteria</taxon>
        <taxon>Chromatiales</taxon>
        <taxon>Chromatiaceae</taxon>
        <taxon>Halochromatium</taxon>
    </lineage>
</organism>